<evidence type="ECO:0000313" key="3">
    <source>
        <dbReference type="EMBL" id="AEG16608.1"/>
    </source>
</evidence>
<dbReference type="KEGG" id="dku:Desku_3114"/>
<dbReference type="AlphaFoldDB" id="A0AAU8PET5"/>
<keyword evidence="1" id="KW-0472">Membrane</keyword>
<dbReference type="PANTHER" id="PTHR43849">
    <property type="entry name" value="BLL3936 PROTEIN"/>
    <property type="match status" value="1"/>
</dbReference>
<evidence type="ECO:0000256" key="1">
    <source>
        <dbReference type="SAM" id="Phobius"/>
    </source>
</evidence>
<feature type="transmembrane region" description="Helical" evidence="1">
    <location>
        <begin position="287"/>
        <end position="311"/>
    </location>
</feature>
<feature type="transmembrane region" description="Helical" evidence="1">
    <location>
        <begin position="166"/>
        <end position="189"/>
    </location>
</feature>
<evidence type="ECO:0000313" key="4">
    <source>
        <dbReference type="Proteomes" id="UP000009229"/>
    </source>
</evidence>
<feature type="transmembrane region" description="Helical" evidence="1">
    <location>
        <begin position="98"/>
        <end position="116"/>
    </location>
</feature>
<protein>
    <submittedName>
        <fullName evidence="3">TRAP transporter, 4TM/12TM fusion protein</fullName>
    </submittedName>
</protein>
<dbReference type="Pfam" id="PF06808">
    <property type="entry name" value="DctM"/>
    <property type="match status" value="1"/>
</dbReference>
<keyword evidence="1" id="KW-1133">Transmembrane helix</keyword>
<feature type="domain" description="TRAP C4-dicarboxylate transport system permease DctM subunit" evidence="2">
    <location>
        <begin position="110"/>
        <end position="552"/>
    </location>
</feature>
<feature type="transmembrane region" description="Helical" evidence="1">
    <location>
        <begin position="601"/>
        <end position="618"/>
    </location>
</feature>
<dbReference type="InterPro" id="IPR011853">
    <property type="entry name" value="TRAP_DctM-Dct_fused"/>
</dbReference>
<feature type="transmembrane region" description="Helical" evidence="1">
    <location>
        <begin position="462"/>
        <end position="482"/>
    </location>
</feature>
<feature type="transmembrane region" description="Helical" evidence="1">
    <location>
        <begin position="402"/>
        <end position="424"/>
    </location>
</feature>
<keyword evidence="4" id="KW-1185">Reference proteome</keyword>
<keyword evidence="1" id="KW-0812">Transmembrane</keyword>
<proteinExistence type="predicted"/>
<dbReference type="RefSeq" id="WP_013824118.1">
    <property type="nucleotide sequence ID" value="NC_015573.1"/>
</dbReference>
<feature type="transmembrane region" description="Helical" evidence="1">
    <location>
        <begin position="488"/>
        <end position="512"/>
    </location>
</feature>
<dbReference type="Proteomes" id="UP000009229">
    <property type="component" value="Chromosome"/>
</dbReference>
<feature type="transmembrane region" description="Helical" evidence="1">
    <location>
        <begin position="553"/>
        <end position="572"/>
    </location>
</feature>
<feature type="transmembrane region" description="Helical" evidence="1">
    <location>
        <begin position="66"/>
        <end position="86"/>
    </location>
</feature>
<gene>
    <name evidence="3" type="ordered locus">Desku_3114</name>
</gene>
<feature type="transmembrane region" description="Helical" evidence="1">
    <location>
        <begin position="123"/>
        <end position="146"/>
    </location>
</feature>
<accession>A0AAU8PET5</accession>
<reference evidence="4" key="1">
    <citation type="submission" date="2011-05" db="EMBL/GenBank/DDBJ databases">
        <title>Complete sequence of Desulfotomaculum kuznetsovii DSM 6115.</title>
        <authorList>
            <person name="Lucas S."/>
            <person name="Han J."/>
            <person name="Lapidus A."/>
            <person name="Cheng J.-F."/>
            <person name="Goodwin L."/>
            <person name="Pitluck S."/>
            <person name="Peters L."/>
            <person name="Mikhailova N."/>
            <person name="Lu M."/>
            <person name="Saunders E."/>
            <person name="Han C."/>
            <person name="Tapia R."/>
            <person name="Land M."/>
            <person name="Hauser L."/>
            <person name="Kyrpides N."/>
            <person name="Ivanova N."/>
            <person name="Pagani I."/>
            <person name="Nazina T."/>
            <person name="Ivanova A."/>
            <person name="Parshina S."/>
            <person name="Kuever J."/>
            <person name="Muyzer G."/>
            <person name="Plugge C."/>
            <person name="Stams A."/>
            <person name="Woyke T."/>
        </authorList>
    </citation>
    <scope>NUCLEOTIDE SEQUENCE [LARGE SCALE GENOMIC DNA]</scope>
    <source>
        <strain evidence="4">DSM 6115 / VKM B-1805 / 17</strain>
    </source>
</reference>
<organism evidence="3 4">
    <name type="scientific">Desulfofundulus kuznetsovii (strain DSM 6115 / VKM B-1805 / 17)</name>
    <name type="common">Desulfotomaculum kuznetsovii</name>
    <dbReference type="NCBI Taxonomy" id="760568"/>
    <lineage>
        <taxon>Bacteria</taxon>
        <taxon>Bacillati</taxon>
        <taxon>Bacillota</taxon>
        <taxon>Clostridia</taxon>
        <taxon>Eubacteriales</taxon>
        <taxon>Peptococcaceae</taxon>
        <taxon>Desulfofundulus</taxon>
    </lineage>
</organism>
<feature type="transmembrane region" description="Helical" evidence="1">
    <location>
        <begin position="339"/>
        <end position="357"/>
    </location>
</feature>
<feature type="transmembrane region" description="Helical" evidence="1">
    <location>
        <begin position="12"/>
        <end position="34"/>
    </location>
</feature>
<dbReference type="EMBL" id="CP002770">
    <property type="protein sequence ID" value="AEG16608.1"/>
    <property type="molecule type" value="Genomic_DNA"/>
</dbReference>
<dbReference type="InterPro" id="IPR010656">
    <property type="entry name" value="DctM"/>
</dbReference>
<dbReference type="PANTHER" id="PTHR43849:SF2">
    <property type="entry name" value="BLL3936 PROTEIN"/>
    <property type="match status" value="1"/>
</dbReference>
<feature type="transmembrane region" description="Helical" evidence="1">
    <location>
        <begin position="255"/>
        <end position="281"/>
    </location>
</feature>
<sequence length="634" mass="67008">MSTAKAPGTSRPGTLIITIVAVSLSLFQLYTAGFGVLTPVLQRVTHLTFVLVLVFLLFSTTKKARFWWLDAIFLTGAVATGVYMWLTYQTLVFRAGDPTTLDMIMGAATIVLVLEVTRRTTGWPLVIIAVLALVYARYGPYFPGILSHKAYSFERIISQLYLSMEGIWGVTLGVAATMVALFVLFGAFLEATGGGKMFIDLAFAIAGKSTGGPAKVAVVSSGLMGTISGSPVANVATTGTFTIPLMKRLGYDPHVAGAIEAVASSGGAIMPPLMGAGAFVMSEMTGIPYSKICIAAAIPAVLYYLSLFLAVHFEAKRKGMKGLPASELPHLGQTLKKSLFLLIPIFVLLYLLVVVQVSPMKAAFWGILTLLLTSSTIGPHRFDVKSNLNVILKALEKGARDVLTVSTACATAGIIIGVIAQTGIGLTFSSIVVEAAGGRLILALALTMVASIILGMGLPPTAAYIVLAAMGAPALIELNVPVLIAHLFIFYFSVFAPITPPVALAAYAGAGIAGSDPMRTGVTAFRLGLVAFLIPYMFTYGPALVALGSIEEITQALITASIGVFCLASAVIGWMLKDLFWFERLFFLGAALVLIDPGLQTDLLGLALLGVAFLSIYLRQRKTPKASETREVTE</sequence>
<name>A0AAU8PET5_DESK7</name>
<dbReference type="NCBIfam" id="TIGR02123">
    <property type="entry name" value="TRAP_fused"/>
    <property type="match status" value="1"/>
</dbReference>
<feature type="transmembrane region" description="Helical" evidence="1">
    <location>
        <begin position="40"/>
        <end position="59"/>
    </location>
</feature>
<evidence type="ECO:0000259" key="2">
    <source>
        <dbReference type="Pfam" id="PF06808"/>
    </source>
</evidence>
<feature type="transmembrane region" description="Helical" evidence="1">
    <location>
        <begin position="524"/>
        <end position="547"/>
    </location>
</feature>
<feature type="transmembrane region" description="Helical" evidence="1">
    <location>
        <begin position="436"/>
        <end position="455"/>
    </location>
</feature>